<sequence>MAKGLLSSRCLPYRILELTLILCMCWVLFTTVCWTWFLWSNFKAPSPAHTIVKEYPKNIIEIQHVPSKVNRSNSQIPVYIVEEHHEVLPYWFGAAKRGLISKRGNTLVHIDAHSDSALSEHQDWIPPFRFPESEMEIFKMMQENDGFIMSSVITGLFNRWIFICSSWDTDMSQDIGDYYKVVVELGRFTGAPPNSPFPFCRCVKTGIFKRGKDCAQFSGYRGMNETSIEPSLCDIKFTYTMEQLTEKNALERIEKGGWLSKDENIVLDIDEDFYGCEAAVQPLYDVGIFEEELDKIKQPLQYLLCPRNAIDERSFDKIFHFIISRVAHFIPSTKNETQLRAERLQFIDKVTEEFLQNVKTMDVEGGMCSKNDIKRTGHLRLLLFKLLKLSEKQIRALSEVGLCLAMTSNSVLYNPLYGMRTCDGYNRPGESMVFFHTPTIEEINERTRDLKQIFRGIPDPKIVTICRSMRDGYTPRKFFHKIESDVLESLEEGYSRIRRDAIHYDSQLLGGRNGWPDRHKPL</sequence>
<dbReference type="Pfam" id="PF12640">
    <property type="entry name" value="UPF0489"/>
    <property type="match status" value="1"/>
</dbReference>
<dbReference type="PANTHER" id="PTHR13225">
    <property type="entry name" value="MISEXPRESSION SUPPRESSOR OF RAS 6"/>
    <property type="match status" value="1"/>
</dbReference>
<gene>
    <name evidence="3" type="ORF">SNE40_016031</name>
</gene>
<organism evidence="3 4">
    <name type="scientific">Patella caerulea</name>
    <name type="common">Rayed Mediterranean limpet</name>
    <dbReference type="NCBI Taxonomy" id="87958"/>
    <lineage>
        <taxon>Eukaryota</taxon>
        <taxon>Metazoa</taxon>
        <taxon>Spiralia</taxon>
        <taxon>Lophotrochozoa</taxon>
        <taxon>Mollusca</taxon>
        <taxon>Gastropoda</taxon>
        <taxon>Patellogastropoda</taxon>
        <taxon>Patelloidea</taxon>
        <taxon>Patellidae</taxon>
        <taxon>Patella</taxon>
    </lineage>
</organism>
<comment type="similarity">
    <text evidence="1">Belongs to the UPF0489 family.</text>
</comment>
<feature type="transmembrane region" description="Helical" evidence="2">
    <location>
        <begin position="20"/>
        <end position="39"/>
    </location>
</feature>
<keyword evidence="4" id="KW-1185">Reference proteome</keyword>
<dbReference type="EMBL" id="JAZGQO010000011">
    <property type="protein sequence ID" value="KAK6172358.1"/>
    <property type="molecule type" value="Genomic_DNA"/>
</dbReference>
<dbReference type="InterPro" id="IPR024131">
    <property type="entry name" value="UPF0489"/>
</dbReference>
<accession>A0AAN8JBK3</accession>
<reference evidence="3 4" key="1">
    <citation type="submission" date="2024-01" db="EMBL/GenBank/DDBJ databases">
        <title>The genome of the rayed Mediterranean limpet Patella caerulea (Linnaeus, 1758).</title>
        <authorList>
            <person name="Anh-Thu Weber A."/>
            <person name="Halstead-Nussloch G."/>
        </authorList>
    </citation>
    <scope>NUCLEOTIDE SEQUENCE [LARGE SCALE GENOMIC DNA]</scope>
    <source>
        <strain evidence="3">AATW-2023a</strain>
        <tissue evidence="3">Whole specimen</tissue>
    </source>
</reference>
<dbReference type="AlphaFoldDB" id="A0AAN8JBK3"/>
<keyword evidence="2" id="KW-1133">Transmembrane helix</keyword>
<evidence type="ECO:0000256" key="1">
    <source>
        <dbReference type="ARBA" id="ARBA00007099"/>
    </source>
</evidence>
<name>A0AAN8JBK3_PATCE</name>
<evidence type="ECO:0000313" key="4">
    <source>
        <dbReference type="Proteomes" id="UP001347796"/>
    </source>
</evidence>
<comment type="caution">
    <text evidence="3">The sequence shown here is derived from an EMBL/GenBank/DDBJ whole genome shotgun (WGS) entry which is preliminary data.</text>
</comment>
<evidence type="ECO:0000313" key="3">
    <source>
        <dbReference type="EMBL" id="KAK6172358.1"/>
    </source>
</evidence>
<dbReference type="Proteomes" id="UP001347796">
    <property type="component" value="Unassembled WGS sequence"/>
</dbReference>
<protein>
    <submittedName>
        <fullName evidence="3">Uncharacterized protein</fullName>
    </submittedName>
</protein>
<keyword evidence="2" id="KW-0472">Membrane</keyword>
<keyword evidence="2" id="KW-0812">Transmembrane</keyword>
<evidence type="ECO:0000256" key="2">
    <source>
        <dbReference type="SAM" id="Phobius"/>
    </source>
</evidence>
<proteinExistence type="inferred from homology"/>
<dbReference type="PANTHER" id="PTHR13225:SF3">
    <property type="entry name" value="UPF0489 PROTEIN C5ORF22"/>
    <property type="match status" value="1"/>
</dbReference>